<comment type="subcellular location">
    <subcellularLocation>
        <location evidence="1">Cell membrane</location>
        <topology evidence="1">Multi-pass membrane protein</topology>
    </subcellularLocation>
</comment>
<keyword evidence="2" id="KW-0813">Transport</keyword>
<evidence type="ECO:0000256" key="3">
    <source>
        <dbReference type="ARBA" id="ARBA00022449"/>
    </source>
</evidence>
<dbReference type="Pfam" id="PF00999">
    <property type="entry name" value="Na_H_Exchanger"/>
    <property type="match status" value="1"/>
</dbReference>
<evidence type="ECO:0000259" key="10">
    <source>
        <dbReference type="Pfam" id="PF00999"/>
    </source>
</evidence>
<protein>
    <submittedName>
        <fullName evidence="11">Potassium/proton antiporter</fullName>
    </submittedName>
</protein>
<feature type="transmembrane region" description="Helical" evidence="9">
    <location>
        <begin position="249"/>
        <end position="266"/>
    </location>
</feature>
<feature type="transmembrane region" description="Helical" evidence="9">
    <location>
        <begin position="164"/>
        <end position="182"/>
    </location>
</feature>
<evidence type="ECO:0000256" key="6">
    <source>
        <dbReference type="ARBA" id="ARBA00022989"/>
    </source>
</evidence>
<dbReference type="RefSeq" id="WP_346032647.1">
    <property type="nucleotide sequence ID" value="NZ_BAABHV010000010.1"/>
</dbReference>
<keyword evidence="4" id="KW-1003">Cell membrane</keyword>
<evidence type="ECO:0000313" key="12">
    <source>
        <dbReference type="Proteomes" id="UP001500518"/>
    </source>
</evidence>
<evidence type="ECO:0000256" key="4">
    <source>
        <dbReference type="ARBA" id="ARBA00022475"/>
    </source>
</evidence>
<feature type="transmembrane region" description="Helical" evidence="9">
    <location>
        <begin position="6"/>
        <end position="25"/>
    </location>
</feature>
<keyword evidence="12" id="KW-1185">Reference proteome</keyword>
<accession>A0ABP9K9D0</accession>
<evidence type="ECO:0000256" key="2">
    <source>
        <dbReference type="ARBA" id="ARBA00022448"/>
    </source>
</evidence>
<comment type="caution">
    <text evidence="11">The sequence shown here is derived from an EMBL/GenBank/DDBJ whole genome shotgun (WGS) entry which is preliminary data.</text>
</comment>
<feature type="transmembrane region" description="Helical" evidence="9">
    <location>
        <begin position="194"/>
        <end position="212"/>
    </location>
</feature>
<dbReference type="PANTHER" id="PTHR32507:SF7">
    <property type="entry name" value="K(+)_H(+) ANTIPORTER NHAP2"/>
    <property type="match status" value="1"/>
</dbReference>
<dbReference type="PANTHER" id="PTHR32507">
    <property type="entry name" value="NA(+)/H(+) ANTIPORTER 1"/>
    <property type="match status" value="1"/>
</dbReference>
<keyword evidence="8 9" id="KW-0472">Membrane</keyword>
<sequence>MLQALFQPEFAMLLTGLLLVLTVFAGLLTSRIGFPAIIGFLGLGILAGVEGPGGIVFDDYLLTQGVGMVCLAFILFSGGLDTNWRAVRPMLGPALVLATFGVGITAGVVALAAIWLLNFAPLQAFLLGAVVASTDAAAVFSVLRSSDLDIQDDVPALLELESGSNDPMAIFLVTALLTFTAATQPAPLSLLPEFGQQMVVGALVGLAMGFLFPEMLKRMSLRQGGLAFVVSIAAALLAFGAASLLGGNGFLAVYVAGVLAGTRTFAAKPIVRTFQDGLAWLAQVVMFLTLGLLLTPSNLLPIMGAGLAVTVVLILVARPLAVFACLLPFRRFSARTMLFVSWAGLRGAVPIVLAIFPIVAGVEGAFAIFNVVFFVVLVSSVIQGPSINRVAKWLHIGEKPKGEGPPAAGA</sequence>
<dbReference type="InterPro" id="IPR038770">
    <property type="entry name" value="Na+/solute_symporter_sf"/>
</dbReference>
<dbReference type="NCBIfam" id="NF003716">
    <property type="entry name" value="PRK05326.1-3"/>
    <property type="match status" value="1"/>
</dbReference>
<feature type="transmembrane region" description="Helical" evidence="9">
    <location>
        <begin position="339"/>
        <end position="359"/>
    </location>
</feature>
<organism evidence="11 12">
    <name type="scientific">Erythrobacter westpacificensis</name>
    <dbReference type="NCBI Taxonomy" id="1055231"/>
    <lineage>
        <taxon>Bacteria</taxon>
        <taxon>Pseudomonadati</taxon>
        <taxon>Pseudomonadota</taxon>
        <taxon>Alphaproteobacteria</taxon>
        <taxon>Sphingomonadales</taxon>
        <taxon>Erythrobacteraceae</taxon>
        <taxon>Erythrobacter/Porphyrobacter group</taxon>
        <taxon>Erythrobacter</taxon>
    </lineage>
</organism>
<keyword evidence="6 9" id="KW-1133">Transmembrane helix</keyword>
<feature type="transmembrane region" description="Helical" evidence="9">
    <location>
        <begin position="278"/>
        <end position="296"/>
    </location>
</feature>
<evidence type="ECO:0000256" key="9">
    <source>
        <dbReference type="SAM" id="Phobius"/>
    </source>
</evidence>
<reference evidence="12" key="1">
    <citation type="journal article" date="2019" name="Int. J. Syst. Evol. Microbiol.">
        <title>The Global Catalogue of Microorganisms (GCM) 10K type strain sequencing project: providing services to taxonomists for standard genome sequencing and annotation.</title>
        <authorList>
            <consortium name="The Broad Institute Genomics Platform"/>
            <consortium name="The Broad Institute Genome Sequencing Center for Infectious Disease"/>
            <person name="Wu L."/>
            <person name="Ma J."/>
        </authorList>
    </citation>
    <scope>NUCLEOTIDE SEQUENCE [LARGE SCALE GENOMIC DNA]</scope>
    <source>
        <strain evidence="12">JCM 18014</strain>
    </source>
</reference>
<feature type="transmembrane region" description="Helical" evidence="9">
    <location>
        <begin position="32"/>
        <end position="49"/>
    </location>
</feature>
<evidence type="ECO:0000313" key="11">
    <source>
        <dbReference type="EMBL" id="GAA5054075.1"/>
    </source>
</evidence>
<keyword evidence="3" id="KW-0050">Antiport</keyword>
<feature type="transmembrane region" description="Helical" evidence="9">
    <location>
        <begin position="365"/>
        <end position="382"/>
    </location>
</feature>
<evidence type="ECO:0000256" key="7">
    <source>
        <dbReference type="ARBA" id="ARBA00023065"/>
    </source>
</evidence>
<feature type="transmembrane region" description="Helical" evidence="9">
    <location>
        <begin position="61"/>
        <end position="80"/>
    </location>
</feature>
<dbReference type="Proteomes" id="UP001500518">
    <property type="component" value="Unassembled WGS sequence"/>
</dbReference>
<keyword evidence="5 9" id="KW-0812">Transmembrane</keyword>
<feature type="transmembrane region" description="Helical" evidence="9">
    <location>
        <begin position="302"/>
        <end position="327"/>
    </location>
</feature>
<dbReference type="Gene3D" id="1.20.1530.20">
    <property type="match status" value="1"/>
</dbReference>
<dbReference type="NCBIfam" id="NF003715">
    <property type="entry name" value="PRK05326.1-2"/>
    <property type="match status" value="1"/>
</dbReference>
<proteinExistence type="predicted"/>
<evidence type="ECO:0000256" key="1">
    <source>
        <dbReference type="ARBA" id="ARBA00004651"/>
    </source>
</evidence>
<feature type="transmembrane region" description="Helical" evidence="9">
    <location>
        <begin position="122"/>
        <end position="143"/>
    </location>
</feature>
<feature type="transmembrane region" description="Helical" evidence="9">
    <location>
        <begin position="224"/>
        <end position="243"/>
    </location>
</feature>
<evidence type="ECO:0000256" key="5">
    <source>
        <dbReference type="ARBA" id="ARBA00022692"/>
    </source>
</evidence>
<feature type="domain" description="Cation/H+ exchanger transmembrane" evidence="10">
    <location>
        <begin position="20"/>
        <end position="393"/>
    </location>
</feature>
<name>A0ABP9K9D0_9SPHN</name>
<feature type="transmembrane region" description="Helical" evidence="9">
    <location>
        <begin position="92"/>
        <end position="116"/>
    </location>
</feature>
<dbReference type="InterPro" id="IPR006153">
    <property type="entry name" value="Cation/H_exchanger_TM"/>
</dbReference>
<evidence type="ECO:0000256" key="8">
    <source>
        <dbReference type="ARBA" id="ARBA00023136"/>
    </source>
</evidence>
<keyword evidence="7" id="KW-0406">Ion transport</keyword>
<gene>
    <name evidence="11" type="ORF">GCM10023208_16590</name>
</gene>
<dbReference type="EMBL" id="BAABHV010000010">
    <property type="protein sequence ID" value="GAA5054075.1"/>
    <property type="molecule type" value="Genomic_DNA"/>
</dbReference>